<evidence type="ECO:0000256" key="2">
    <source>
        <dbReference type="ARBA" id="ARBA00093453"/>
    </source>
</evidence>
<feature type="chain" id="PRO_5045993030" evidence="4">
    <location>
        <begin position="26"/>
        <end position="355"/>
    </location>
</feature>
<organism evidence="5 6">
    <name type="scientific">Polyodon spathula</name>
    <name type="common">North American paddlefish</name>
    <name type="synonym">Squalus spathula</name>
    <dbReference type="NCBI Taxonomy" id="7913"/>
    <lineage>
        <taxon>Eukaryota</taxon>
        <taxon>Metazoa</taxon>
        <taxon>Chordata</taxon>
        <taxon>Craniata</taxon>
        <taxon>Vertebrata</taxon>
        <taxon>Euteleostomi</taxon>
        <taxon>Actinopterygii</taxon>
        <taxon>Chondrostei</taxon>
        <taxon>Acipenseriformes</taxon>
        <taxon>Polyodontidae</taxon>
        <taxon>Polyodon</taxon>
    </lineage>
</organism>
<keyword evidence="6" id="KW-1185">Reference proteome</keyword>
<feature type="compositionally biased region" description="Polar residues" evidence="3">
    <location>
        <begin position="79"/>
        <end position="88"/>
    </location>
</feature>
<keyword evidence="4" id="KW-0732">Signal</keyword>
<dbReference type="InterPro" id="IPR025888">
    <property type="entry name" value="MEI4"/>
</dbReference>
<feature type="region of interest" description="Disordered" evidence="3">
    <location>
        <begin position="69"/>
        <end position="111"/>
    </location>
</feature>
<evidence type="ECO:0000313" key="6">
    <source>
        <dbReference type="Proteomes" id="UP001166093"/>
    </source>
</evidence>
<feature type="non-terminal residue" evidence="5">
    <location>
        <position position="355"/>
    </location>
</feature>
<evidence type="ECO:0000256" key="3">
    <source>
        <dbReference type="SAM" id="MobiDB-lite"/>
    </source>
</evidence>
<name>A0ABS2Y6P9_POLSP</name>
<dbReference type="EMBL" id="JAAWVQ010116915">
    <property type="protein sequence ID" value="MBN3282376.1"/>
    <property type="molecule type" value="Genomic_DNA"/>
</dbReference>
<comment type="similarity">
    <text evidence="2">Belongs to the MEI4L family.</text>
</comment>
<gene>
    <name evidence="5" type="primary">Mei4</name>
    <name evidence="5" type="ORF">GTO93_0002742</name>
</gene>
<keyword evidence="1" id="KW-0469">Meiosis</keyword>
<reference evidence="5" key="1">
    <citation type="journal article" date="2021" name="Cell">
        <title>Tracing the genetic footprints of vertebrate landing in non-teleost ray-finned fishes.</title>
        <authorList>
            <person name="Bi X."/>
            <person name="Wang K."/>
            <person name="Yang L."/>
            <person name="Pan H."/>
            <person name="Jiang H."/>
            <person name="Wei Q."/>
            <person name="Fang M."/>
            <person name="Yu H."/>
            <person name="Zhu C."/>
            <person name="Cai Y."/>
            <person name="He Y."/>
            <person name="Gan X."/>
            <person name="Zeng H."/>
            <person name="Yu D."/>
            <person name="Zhu Y."/>
            <person name="Jiang H."/>
            <person name="Qiu Q."/>
            <person name="Yang H."/>
            <person name="Zhang Y.E."/>
            <person name="Wang W."/>
            <person name="Zhu M."/>
            <person name="He S."/>
            <person name="Zhang G."/>
        </authorList>
    </citation>
    <scope>NUCLEOTIDE SEQUENCE</scope>
    <source>
        <strain evidence="5">Pddl_001</strain>
    </source>
</reference>
<sequence>SWYLKTSKLALALAIICSKPPSKSGREYTEYLVTGLCRKDENWRAKAQALEGEVLRLQQELLLTKIKPRGKLDTGNGQGNNTINLLHSQESDDVTSRQTSSKSLCGSSNESSKEKTIRLHTQFLQNLLGLKQLTEPGYLSTDPLVSQGDVSVVTDSVSQLLHCMLSYCTNPKLLLPSSSFLLEAAQVLASVLDHGSLCKPAFTQCVTRVEEFFKDLVSLILRNKELNRFQIQETMADCLIQLGGCSLLRASLISLLLSQTNCFADELWQTCQSERSACPHFDVSSYENTFYLFWILEQLLQSQKKEYRSEQHCEQRELQQKLERTALLLSEEFPLFSIYMWRIGAYFKSTDAEDS</sequence>
<dbReference type="PANTHER" id="PTHR28575">
    <property type="entry name" value="MEIOSIS-SPECIFIC PROTEIN MEI4"/>
    <property type="match status" value="1"/>
</dbReference>
<feature type="non-terminal residue" evidence="5">
    <location>
        <position position="1"/>
    </location>
</feature>
<dbReference type="PANTHER" id="PTHR28575:SF1">
    <property type="entry name" value="MEIOSIS-SPECIFIC PROTEIN MEI4"/>
    <property type="match status" value="1"/>
</dbReference>
<feature type="compositionally biased region" description="Polar residues" evidence="3">
    <location>
        <begin position="96"/>
        <end position="110"/>
    </location>
</feature>
<proteinExistence type="inferred from homology"/>
<dbReference type="Pfam" id="PF13971">
    <property type="entry name" value="Mei4"/>
    <property type="match status" value="2"/>
</dbReference>
<evidence type="ECO:0000256" key="4">
    <source>
        <dbReference type="SAM" id="SignalP"/>
    </source>
</evidence>
<dbReference type="Proteomes" id="UP001166093">
    <property type="component" value="Unassembled WGS sequence"/>
</dbReference>
<evidence type="ECO:0000256" key="1">
    <source>
        <dbReference type="ARBA" id="ARBA00023254"/>
    </source>
</evidence>
<evidence type="ECO:0000313" key="5">
    <source>
        <dbReference type="EMBL" id="MBN3282376.1"/>
    </source>
</evidence>
<comment type="caution">
    <text evidence="5">The sequence shown here is derived from an EMBL/GenBank/DDBJ whole genome shotgun (WGS) entry which is preliminary data.</text>
</comment>
<feature type="signal peptide" evidence="4">
    <location>
        <begin position="1"/>
        <end position="25"/>
    </location>
</feature>
<protein>
    <submittedName>
        <fullName evidence="5">MEI4 protein</fullName>
    </submittedName>
</protein>
<accession>A0ABS2Y6P9</accession>